<sequence length="290" mass="31806">MRQDGIELRHGAARLRLALTGAEPRSWQVGGQELLWPGDAASWPQSAPVLFPTVGWCRGAEIRHRGQAYPMGVHGFAAAQPFRLLSHRADSALLLLQDSAATRRHFPFAFRLALRYRITDDSLSVGFRLDNPGDEALPYALGLHPGFLWDPAQPGQSLRFSAAETPSVPVIAPGGLFSARRRPVPLQGRVLPLSPALLAEEALCFLHLDSRSVLLDRGAAGRLRLRLWDFPHLALWSLPGAGFLCLEAWTGHGDPEDFAGEITEKPSMRLLPPGGTARHRLRFEALPPRG</sequence>
<dbReference type="GO" id="GO:0016853">
    <property type="term" value="F:isomerase activity"/>
    <property type="evidence" value="ECO:0007669"/>
    <property type="project" value="InterPro"/>
</dbReference>
<gene>
    <name evidence="1" type="ORF">HMPREF0731_2467</name>
</gene>
<dbReference type="GO" id="GO:0030246">
    <property type="term" value="F:carbohydrate binding"/>
    <property type="evidence" value="ECO:0007669"/>
    <property type="project" value="InterPro"/>
</dbReference>
<proteinExistence type="predicted"/>
<keyword evidence="2" id="KW-1185">Reference proteome</keyword>
<dbReference type="InterPro" id="IPR011013">
    <property type="entry name" value="Gal_mutarotase_sf_dom"/>
</dbReference>
<evidence type="ECO:0000313" key="2">
    <source>
        <dbReference type="Proteomes" id="UP000005324"/>
    </source>
</evidence>
<dbReference type="InterPro" id="IPR014718">
    <property type="entry name" value="GH-type_carb-bd"/>
</dbReference>
<dbReference type="OrthoDB" id="9795355at2"/>
<dbReference type="AlphaFoldDB" id="D5RN06"/>
<accession>D5RN06</accession>
<name>D5RN06_9PROT</name>
<dbReference type="RefSeq" id="WP_007005397.1">
    <property type="nucleotide sequence ID" value="NZ_GG770782.1"/>
</dbReference>
<dbReference type="HOGENOM" id="CLU_057834_1_0_5"/>
<dbReference type="Gene3D" id="2.70.98.10">
    <property type="match status" value="1"/>
</dbReference>
<dbReference type="Proteomes" id="UP000005324">
    <property type="component" value="Unassembled WGS sequence"/>
</dbReference>
<dbReference type="SUPFAM" id="SSF74650">
    <property type="entry name" value="Galactose mutarotase-like"/>
    <property type="match status" value="1"/>
</dbReference>
<organism evidence="1 2">
    <name type="scientific">Pseudoroseomonas cervicalis ATCC 49957</name>
    <dbReference type="NCBI Taxonomy" id="525371"/>
    <lineage>
        <taxon>Bacteria</taxon>
        <taxon>Pseudomonadati</taxon>
        <taxon>Pseudomonadota</taxon>
        <taxon>Alphaproteobacteria</taxon>
        <taxon>Acetobacterales</taxon>
        <taxon>Roseomonadaceae</taxon>
        <taxon>Roseomonas</taxon>
    </lineage>
</organism>
<dbReference type="EMBL" id="ADVL01000425">
    <property type="protein sequence ID" value="EFH11306.1"/>
    <property type="molecule type" value="Genomic_DNA"/>
</dbReference>
<dbReference type="Pfam" id="PF01263">
    <property type="entry name" value="Aldose_epim"/>
    <property type="match status" value="1"/>
</dbReference>
<comment type="caution">
    <text evidence="1">The sequence shown here is derived from an EMBL/GenBank/DDBJ whole genome shotgun (WGS) entry which is preliminary data.</text>
</comment>
<dbReference type="GO" id="GO:0005975">
    <property type="term" value="P:carbohydrate metabolic process"/>
    <property type="evidence" value="ECO:0007669"/>
    <property type="project" value="InterPro"/>
</dbReference>
<reference evidence="1 2" key="1">
    <citation type="submission" date="2010-04" db="EMBL/GenBank/DDBJ databases">
        <authorList>
            <person name="Qin X."/>
            <person name="Bachman B."/>
            <person name="Battles P."/>
            <person name="Bell A."/>
            <person name="Bess C."/>
            <person name="Bickham C."/>
            <person name="Chaboub L."/>
            <person name="Chen D."/>
            <person name="Coyle M."/>
            <person name="Deiros D.R."/>
            <person name="Dinh H."/>
            <person name="Forbes L."/>
            <person name="Fowler G."/>
            <person name="Francisco L."/>
            <person name="Fu Q."/>
            <person name="Gubbala S."/>
            <person name="Hale W."/>
            <person name="Han Y."/>
            <person name="Hemphill L."/>
            <person name="Highlander S.K."/>
            <person name="Hirani K."/>
            <person name="Hogues M."/>
            <person name="Jackson L."/>
            <person name="Jakkamsetti A."/>
            <person name="Javaid M."/>
            <person name="Jiang H."/>
            <person name="Korchina V."/>
            <person name="Kovar C."/>
            <person name="Lara F."/>
            <person name="Lee S."/>
            <person name="Mata R."/>
            <person name="Mathew T."/>
            <person name="Moen C."/>
            <person name="Morales K."/>
            <person name="Munidasa M."/>
            <person name="Nazareth L."/>
            <person name="Ngo R."/>
            <person name="Nguyen L."/>
            <person name="Okwuonu G."/>
            <person name="Ongeri F."/>
            <person name="Patil S."/>
            <person name="Petrosino J."/>
            <person name="Pham C."/>
            <person name="Pham P."/>
            <person name="Pu L.-L."/>
            <person name="Puazo M."/>
            <person name="Raj R."/>
            <person name="Reid J."/>
            <person name="Rouhana J."/>
            <person name="Saada N."/>
            <person name="Shang Y."/>
            <person name="Simmons D."/>
            <person name="Thornton R."/>
            <person name="Warren J."/>
            <person name="Weissenberger G."/>
            <person name="Zhang J."/>
            <person name="Zhang L."/>
            <person name="Zhou C."/>
            <person name="Zhu D."/>
            <person name="Muzny D."/>
            <person name="Worley K."/>
            <person name="Gibbs R."/>
        </authorList>
    </citation>
    <scope>NUCLEOTIDE SEQUENCE [LARGE SCALE GENOMIC DNA]</scope>
    <source>
        <strain evidence="1 2">ATCC 49957</strain>
    </source>
</reference>
<evidence type="ECO:0000313" key="1">
    <source>
        <dbReference type="EMBL" id="EFH11306.1"/>
    </source>
</evidence>
<protein>
    <submittedName>
        <fullName evidence="1">Aldose 1-epimerase</fullName>
    </submittedName>
</protein>
<dbReference type="InterPro" id="IPR008183">
    <property type="entry name" value="Aldose_1/G6P_1-epimerase"/>
</dbReference>